<keyword evidence="2 4" id="KW-0807">Transducer</keyword>
<dbReference type="InterPro" id="IPR004090">
    <property type="entry name" value="Chemotax_Me-accpt_rcpt"/>
</dbReference>
<dbReference type="GO" id="GO:0006935">
    <property type="term" value="P:chemotaxis"/>
    <property type="evidence" value="ECO:0007669"/>
    <property type="project" value="InterPro"/>
</dbReference>
<dbReference type="EMBL" id="CP001133">
    <property type="protein sequence ID" value="ACH64033.1"/>
    <property type="molecule type" value="Genomic_DNA"/>
</dbReference>
<name>B5ES95_ALIFM</name>
<comment type="similarity">
    <text evidence="3">Belongs to the methyl-accepting chemotaxis (MCP) protein family.</text>
</comment>
<dbReference type="AlphaFoldDB" id="B5ES95"/>
<dbReference type="CDD" id="cd11386">
    <property type="entry name" value="MCP_signal"/>
    <property type="match status" value="1"/>
</dbReference>
<dbReference type="HOGENOM" id="CLU_000445_107_27_6"/>
<dbReference type="RefSeq" id="WP_012535177.1">
    <property type="nucleotide sequence ID" value="NC_011186.1"/>
</dbReference>
<evidence type="ECO:0000256" key="2">
    <source>
        <dbReference type="ARBA" id="ARBA00023224"/>
    </source>
</evidence>
<reference evidence="8" key="1">
    <citation type="submission" date="2008-08" db="EMBL/GenBank/DDBJ databases">
        <title>Complete sequence of Vibrio fischeri strain MJ11.</title>
        <authorList>
            <person name="Mandel M.J."/>
            <person name="Stabb E.V."/>
            <person name="Ruby E.G."/>
            <person name="Ferriera S."/>
            <person name="Johnson J."/>
            <person name="Kravitz S."/>
            <person name="Beeson K."/>
            <person name="Sutton G."/>
            <person name="Rogers Y.-H."/>
            <person name="Friedman R."/>
            <person name="Frazier M."/>
            <person name="Venter J.C."/>
        </authorList>
    </citation>
    <scope>NUCLEOTIDE SEQUENCE [LARGE SCALE GENOMIC DNA]</scope>
    <source>
        <strain evidence="8">MJ11</strain>
    </source>
</reference>
<dbReference type="PRINTS" id="PR00260">
    <property type="entry name" value="CHEMTRNSDUCR"/>
</dbReference>
<dbReference type="PROSITE" id="PS50111">
    <property type="entry name" value="CHEMOTAXIS_TRANSDUC_2"/>
    <property type="match status" value="1"/>
</dbReference>
<proteinExistence type="inferred from homology"/>
<dbReference type="PANTHER" id="PTHR32089:SF33">
    <property type="entry name" value="TOXIN COREGULATED PILUS BIOSYNTHESIS PROTEIN I"/>
    <property type="match status" value="1"/>
</dbReference>
<dbReference type="SMART" id="SM00283">
    <property type="entry name" value="MA"/>
    <property type="match status" value="1"/>
</dbReference>
<evidence type="ECO:0000313" key="8">
    <source>
        <dbReference type="Proteomes" id="UP000001857"/>
    </source>
</evidence>
<keyword evidence="5" id="KW-0812">Transmembrane</keyword>
<evidence type="ECO:0000313" key="7">
    <source>
        <dbReference type="EMBL" id="ACH64033.1"/>
    </source>
</evidence>
<dbReference type="FunFam" id="1.10.287.950:FF:000001">
    <property type="entry name" value="Methyl-accepting chemotaxis sensory transducer"/>
    <property type="match status" value="1"/>
</dbReference>
<accession>B5ES95</accession>
<keyword evidence="5" id="KW-1133">Transmembrane helix</keyword>
<evidence type="ECO:0000256" key="5">
    <source>
        <dbReference type="SAM" id="Phobius"/>
    </source>
</evidence>
<evidence type="ECO:0000256" key="4">
    <source>
        <dbReference type="PROSITE-ProRule" id="PRU00284"/>
    </source>
</evidence>
<dbReference type="InterPro" id="IPR004089">
    <property type="entry name" value="MCPsignal_dom"/>
</dbReference>
<keyword evidence="5" id="KW-0472">Membrane</keyword>
<dbReference type="KEGG" id="vfm:VFMJ11_A0004"/>
<dbReference type="GO" id="GO:0007165">
    <property type="term" value="P:signal transduction"/>
    <property type="evidence" value="ECO:0007669"/>
    <property type="project" value="UniProtKB-KW"/>
</dbReference>
<organism evidence="7 8">
    <name type="scientific">Aliivibrio fischeri (strain MJ11)</name>
    <name type="common">Vibrio fischeri</name>
    <dbReference type="NCBI Taxonomy" id="388396"/>
    <lineage>
        <taxon>Bacteria</taxon>
        <taxon>Pseudomonadati</taxon>
        <taxon>Pseudomonadota</taxon>
        <taxon>Gammaproteobacteria</taxon>
        <taxon>Vibrionales</taxon>
        <taxon>Vibrionaceae</taxon>
        <taxon>Aliivibrio</taxon>
    </lineage>
</organism>
<dbReference type="GO" id="GO:0016020">
    <property type="term" value="C:membrane"/>
    <property type="evidence" value="ECO:0007669"/>
    <property type="project" value="UniProtKB-SubCell"/>
</dbReference>
<dbReference type="PANTHER" id="PTHR32089">
    <property type="entry name" value="METHYL-ACCEPTING CHEMOTAXIS PROTEIN MCPB"/>
    <property type="match status" value="1"/>
</dbReference>
<feature type="transmembrane region" description="Helical" evidence="5">
    <location>
        <begin position="165"/>
        <end position="183"/>
    </location>
</feature>
<comment type="subcellular location">
    <subcellularLocation>
        <location evidence="1">Membrane</location>
    </subcellularLocation>
</comment>
<protein>
    <submittedName>
        <fullName evidence="7">Methyl-accepting chemotaxis protein</fullName>
    </submittedName>
</protein>
<dbReference type="Proteomes" id="UP000001857">
    <property type="component" value="Chromosome II"/>
</dbReference>
<dbReference type="SUPFAM" id="SSF58104">
    <property type="entry name" value="Methyl-accepting chemotaxis protein (MCP) signaling domain"/>
    <property type="match status" value="1"/>
</dbReference>
<evidence type="ECO:0000256" key="3">
    <source>
        <dbReference type="ARBA" id="ARBA00029447"/>
    </source>
</evidence>
<dbReference type="GO" id="GO:0004888">
    <property type="term" value="F:transmembrane signaling receptor activity"/>
    <property type="evidence" value="ECO:0007669"/>
    <property type="project" value="InterPro"/>
</dbReference>
<feature type="transmembrane region" description="Helical" evidence="5">
    <location>
        <begin position="6"/>
        <end position="25"/>
    </location>
</feature>
<reference evidence="7 8" key="2">
    <citation type="journal article" date="2009" name="Nature">
        <title>A single regulatory gene is sufficient to alter bacterial host range.</title>
        <authorList>
            <person name="Mandel M.J."/>
            <person name="Wollenberg M.S."/>
            <person name="Stabb E.V."/>
            <person name="Visick K.L."/>
            <person name="Ruby E.G."/>
        </authorList>
    </citation>
    <scope>NUCLEOTIDE SEQUENCE [LARGE SCALE GENOMIC DNA]</scope>
    <source>
        <strain evidence="7 8">MJ11</strain>
    </source>
</reference>
<feature type="domain" description="Methyl-accepting transducer" evidence="6">
    <location>
        <begin position="243"/>
        <end position="479"/>
    </location>
</feature>
<evidence type="ECO:0000259" key="6">
    <source>
        <dbReference type="PROSITE" id="PS50111"/>
    </source>
</evidence>
<dbReference type="Pfam" id="PF00015">
    <property type="entry name" value="MCPsignal"/>
    <property type="match status" value="1"/>
</dbReference>
<dbReference type="Gene3D" id="1.10.287.950">
    <property type="entry name" value="Methyl-accepting chemotaxis protein"/>
    <property type="match status" value="1"/>
</dbReference>
<evidence type="ECO:0000256" key="1">
    <source>
        <dbReference type="ARBA" id="ARBA00004370"/>
    </source>
</evidence>
<gene>
    <name evidence="7" type="ordered locus">VFMJ11_A0004</name>
</gene>
<sequence length="515" mass="56952">MTLKKLSLSTISLIVLINAVMIFFIHSNFTFVKNQTKILNGISDVEIQVRDSIIDNLTFQVNGDNNKIKSFEQNLTKNKNTINEVRSFMIHDDNKTLLDTILNDITIYETNIVKLFNEKDQALQKKYLSNAQEAEKQAMKDLAYLNNKITIFTFEAISEISLKSLLILLSSIIISISLIAYLVKNVMKNIGGEPRIISEILANIANGDLSQNLTKTDKDTGIYSSMVLLNDKLATIVKNSLSLADHVSFASKELNNVIFDTTKHSQEEQTQIEGISAAINELSSTSKEVTANAFDAENEIQKAINNIEHGNTALDKSINLTKTINDSVQETADMINELRNDTVNIGEVTNVIRTISEQTNLLALNAAIEAARAGEQGRGFAVVADEVRSLAEKTQKSTINIQEIIVKLQAQSEKANINMDENVKLIQESVVLSEDVKSSFNEIVYSANSISDVNTLVATASQEQFNVTEEIAVNVTNTFDLVNKNVLSINLVDQAAKELSSLAASQKEELSYFTV</sequence>